<organism evidence="2 4">
    <name type="scientific">Cucumis melo var. makuwa</name>
    <name type="common">Oriental melon</name>
    <dbReference type="NCBI Taxonomy" id="1194695"/>
    <lineage>
        <taxon>Eukaryota</taxon>
        <taxon>Viridiplantae</taxon>
        <taxon>Streptophyta</taxon>
        <taxon>Embryophyta</taxon>
        <taxon>Tracheophyta</taxon>
        <taxon>Spermatophyta</taxon>
        <taxon>Magnoliopsida</taxon>
        <taxon>eudicotyledons</taxon>
        <taxon>Gunneridae</taxon>
        <taxon>Pentapetalae</taxon>
        <taxon>rosids</taxon>
        <taxon>fabids</taxon>
        <taxon>Cucurbitales</taxon>
        <taxon>Cucurbitaceae</taxon>
        <taxon>Benincaseae</taxon>
        <taxon>Cucumis</taxon>
    </lineage>
</organism>
<feature type="domain" description="Aminotransferase-like plant mobile" evidence="1">
    <location>
        <begin position="11"/>
        <end position="59"/>
    </location>
</feature>
<proteinExistence type="predicted"/>
<accession>A0A5A7UKF6</accession>
<dbReference type="InterPro" id="IPR019557">
    <property type="entry name" value="AminoTfrase-like_pln_mobile"/>
</dbReference>
<evidence type="ECO:0000313" key="3">
    <source>
        <dbReference type="EMBL" id="TYK29136.1"/>
    </source>
</evidence>
<dbReference type="Proteomes" id="UP000321393">
    <property type="component" value="Unassembled WGS sequence"/>
</dbReference>
<dbReference type="PANTHER" id="PTHR46033">
    <property type="entry name" value="PROTEIN MAIN-LIKE 2"/>
    <property type="match status" value="1"/>
</dbReference>
<sequence>MPYLDGARFLRVSQVGFMQLDWHLITALVERWRSETHTFHMPCGCTITLQDVAVQLRLPLDELSPDADVVSIQRYARAYILQLNGSFYLPISQTS</sequence>
<reference evidence="4 5" key="1">
    <citation type="submission" date="2019-08" db="EMBL/GenBank/DDBJ databases">
        <title>Draft genome sequences of two oriental melons (Cucumis melo L. var makuwa).</title>
        <authorList>
            <person name="Kwon S.-Y."/>
        </authorList>
    </citation>
    <scope>NUCLEOTIDE SEQUENCE [LARGE SCALE GENOMIC DNA]</scope>
    <source>
        <strain evidence="5">cv. Chang Bougi</strain>
        <strain evidence="4">cv. SW 3</strain>
        <tissue evidence="2">Leaf</tissue>
    </source>
</reference>
<dbReference type="InterPro" id="IPR044824">
    <property type="entry name" value="MAIN-like"/>
</dbReference>
<dbReference type="EMBL" id="SSTE01007511">
    <property type="protein sequence ID" value="KAA0056383.1"/>
    <property type="molecule type" value="Genomic_DNA"/>
</dbReference>
<protein>
    <submittedName>
        <fullName evidence="2">Serine/threonine-protein phosphatase 7 long form-like protein</fullName>
    </submittedName>
</protein>
<gene>
    <name evidence="3" type="ORF">E5676_scaffold120G002810</name>
    <name evidence="2" type="ORF">E6C27_scaffold186G001270</name>
</gene>
<dbReference type="AlphaFoldDB" id="A0A5A7UKF6"/>
<dbReference type="EMBL" id="SSTD01001877">
    <property type="protein sequence ID" value="TYK29136.1"/>
    <property type="molecule type" value="Genomic_DNA"/>
</dbReference>
<evidence type="ECO:0000259" key="1">
    <source>
        <dbReference type="Pfam" id="PF10536"/>
    </source>
</evidence>
<dbReference type="PANTHER" id="PTHR46033:SF8">
    <property type="entry name" value="PROTEIN MAINTENANCE OF MERISTEMS-LIKE"/>
    <property type="match status" value="1"/>
</dbReference>
<dbReference type="Proteomes" id="UP000321947">
    <property type="component" value="Unassembled WGS sequence"/>
</dbReference>
<evidence type="ECO:0000313" key="2">
    <source>
        <dbReference type="EMBL" id="KAA0056383.1"/>
    </source>
</evidence>
<dbReference type="GO" id="GO:0010073">
    <property type="term" value="P:meristem maintenance"/>
    <property type="evidence" value="ECO:0007669"/>
    <property type="project" value="InterPro"/>
</dbReference>
<dbReference type="Pfam" id="PF10536">
    <property type="entry name" value="PMD"/>
    <property type="match status" value="1"/>
</dbReference>
<evidence type="ECO:0000313" key="5">
    <source>
        <dbReference type="Proteomes" id="UP000321947"/>
    </source>
</evidence>
<dbReference type="OrthoDB" id="1937804at2759"/>
<name>A0A5A7UKF6_CUCMM</name>
<evidence type="ECO:0000313" key="4">
    <source>
        <dbReference type="Proteomes" id="UP000321393"/>
    </source>
</evidence>
<comment type="caution">
    <text evidence="2">The sequence shown here is derived from an EMBL/GenBank/DDBJ whole genome shotgun (WGS) entry which is preliminary data.</text>
</comment>